<feature type="domain" description="SAM" evidence="1">
    <location>
        <begin position="19"/>
        <end position="59"/>
    </location>
</feature>
<dbReference type="PANTHER" id="PTHR33915:SF1">
    <property type="entry name" value="OS04G0644100 PROTEIN"/>
    <property type="match status" value="1"/>
</dbReference>
<name>A0A834Y8G3_TETSI</name>
<comment type="caution">
    <text evidence="2">The sequence shown here is derived from an EMBL/GenBank/DDBJ whole genome shotgun (WGS) entry which is preliminary data.</text>
</comment>
<dbReference type="PANTHER" id="PTHR33915">
    <property type="entry name" value="OSJNBA0033G05.11 PROTEIN"/>
    <property type="match status" value="1"/>
</dbReference>
<sequence>MFSTSRDSSYWGFLACSLLQYGLTFAHNKLEEEDIAYFNHEFLQSMGISIVKHRLEILKLARKEIGGSPNTVSRFLMVIKRTKKCVTKYILTWDCREESALVVVLRPSHGTRSRGAMLKRNKRVMKL</sequence>
<evidence type="ECO:0000313" key="2">
    <source>
        <dbReference type="EMBL" id="KAF8369729.1"/>
    </source>
</evidence>
<accession>A0A834Y8G3</accession>
<dbReference type="OMA" id="FAGIGHC"/>
<gene>
    <name evidence="2" type="ORF">HHK36_032249</name>
</gene>
<evidence type="ECO:0000259" key="1">
    <source>
        <dbReference type="Pfam" id="PF07647"/>
    </source>
</evidence>
<evidence type="ECO:0000313" key="3">
    <source>
        <dbReference type="Proteomes" id="UP000655225"/>
    </source>
</evidence>
<dbReference type="CDD" id="cd09487">
    <property type="entry name" value="SAM_superfamily"/>
    <property type="match status" value="1"/>
</dbReference>
<dbReference type="AlphaFoldDB" id="A0A834Y8G3"/>
<proteinExistence type="predicted"/>
<dbReference type="Pfam" id="PF07647">
    <property type="entry name" value="SAM_2"/>
    <property type="match status" value="1"/>
</dbReference>
<dbReference type="EMBL" id="JABCRI010000549">
    <property type="protein sequence ID" value="KAF8369729.1"/>
    <property type="molecule type" value="Genomic_DNA"/>
</dbReference>
<dbReference type="Gene3D" id="1.10.150.50">
    <property type="entry name" value="Transcription Factor, Ets-1"/>
    <property type="match status" value="1"/>
</dbReference>
<reference evidence="2 3" key="1">
    <citation type="submission" date="2020-04" db="EMBL/GenBank/DDBJ databases">
        <title>Plant Genome Project.</title>
        <authorList>
            <person name="Zhang R.-G."/>
        </authorList>
    </citation>
    <scope>NUCLEOTIDE SEQUENCE [LARGE SCALE GENOMIC DNA]</scope>
    <source>
        <strain evidence="2">YNK0</strain>
        <tissue evidence="2">Leaf</tissue>
    </source>
</reference>
<protein>
    <recommendedName>
        <fullName evidence="1">SAM domain-containing protein</fullName>
    </recommendedName>
</protein>
<keyword evidence="3" id="KW-1185">Reference proteome</keyword>
<dbReference type="OrthoDB" id="1887912at2759"/>
<organism evidence="2 3">
    <name type="scientific">Tetracentron sinense</name>
    <name type="common">Spur-leaf</name>
    <dbReference type="NCBI Taxonomy" id="13715"/>
    <lineage>
        <taxon>Eukaryota</taxon>
        <taxon>Viridiplantae</taxon>
        <taxon>Streptophyta</taxon>
        <taxon>Embryophyta</taxon>
        <taxon>Tracheophyta</taxon>
        <taxon>Spermatophyta</taxon>
        <taxon>Magnoliopsida</taxon>
        <taxon>Trochodendrales</taxon>
        <taxon>Trochodendraceae</taxon>
        <taxon>Tetracentron</taxon>
    </lineage>
</organism>
<dbReference type="Proteomes" id="UP000655225">
    <property type="component" value="Unassembled WGS sequence"/>
</dbReference>
<dbReference type="SUPFAM" id="SSF47769">
    <property type="entry name" value="SAM/Pointed domain"/>
    <property type="match status" value="1"/>
</dbReference>
<dbReference type="InterPro" id="IPR001660">
    <property type="entry name" value="SAM"/>
</dbReference>
<dbReference type="InterPro" id="IPR013761">
    <property type="entry name" value="SAM/pointed_sf"/>
</dbReference>